<dbReference type="AlphaFoldDB" id="A0A9D2SGE8"/>
<proteinExistence type="predicted"/>
<reference evidence="1" key="1">
    <citation type="journal article" date="2021" name="PeerJ">
        <title>Extensive microbial diversity within the chicken gut microbiome revealed by metagenomics and culture.</title>
        <authorList>
            <person name="Gilroy R."/>
            <person name="Ravi A."/>
            <person name="Getino M."/>
            <person name="Pursley I."/>
            <person name="Horton D.L."/>
            <person name="Alikhan N.F."/>
            <person name="Baker D."/>
            <person name="Gharbi K."/>
            <person name="Hall N."/>
            <person name="Watson M."/>
            <person name="Adriaenssens E.M."/>
            <person name="Foster-Nyarko E."/>
            <person name="Jarju S."/>
            <person name="Secka A."/>
            <person name="Antonio M."/>
            <person name="Oren A."/>
            <person name="Chaudhuri R.R."/>
            <person name="La Ragione R."/>
            <person name="Hildebrand F."/>
            <person name="Pallen M.J."/>
        </authorList>
    </citation>
    <scope>NUCLEOTIDE SEQUENCE</scope>
    <source>
        <strain evidence="1">CHK185-1770</strain>
    </source>
</reference>
<accession>A0A9D2SGE8</accession>
<organism evidence="1 2">
    <name type="scientific">Candidatus Acutalibacter pullicola</name>
    <dbReference type="NCBI Taxonomy" id="2838417"/>
    <lineage>
        <taxon>Bacteria</taxon>
        <taxon>Bacillati</taxon>
        <taxon>Bacillota</taxon>
        <taxon>Clostridia</taxon>
        <taxon>Eubacteriales</taxon>
        <taxon>Acutalibacteraceae</taxon>
        <taxon>Acutalibacter</taxon>
    </lineage>
</organism>
<evidence type="ECO:0000313" key="1">
    <source>
        <dbReference type="EMBL" id="HJB98716.1"/>
    </source>
</evidence>
<comment type="caution">
    <text evidence="1">The sequence shown here is derived from an EMBL/GenBank/DDBJ whole genome shotgun (WGS) entry which is preliminary data.</text>
</comment>
<protein>
    <submittedName>
        <fullName evidence="1">Uncharacterized protein</fullName>
    </submittedName>
</protein>
<sequence length="254" mass="28954">MEGSHPIANGREFVDDPAVIGKWKSIGSLAPGEPLSQETLDPSQNTAFGITKELFFLPEGKPYWIFEGWTKGMVLVHHGGNEPLLEYRYTVHSWDGRNYLLIPKAGGNHRTSVFEQVDSKRYSWESLGRRDAIHLPFVSDENVLGKWHVVGYVVQKEDFPQENLLEEGLGLTELNFLPDGSLEQLYLDPSVEGGRQLLHDRWTKGTTLLQGMKTAPAYELRTVQGKEYLFLEWKMGNYIFGGMDPEFFVFQRES</sequence>
<name>A0A9D2SGE8_9FIRM</name>
<gene>
    <name evidence="1" type="ORF">H9710_09070</name>
</gene>
<reference evidence="1" key="2">
    <citation type="submission" date="2021-04" db="EMBL/GenBank/DDBJ databases">
        <authorList>
            <person name="Gilroy R."/>
        </authorList>
    </citation>
    <scope>NUCLEOTIDE SEQUENCE</scope>
    <source>
        <strain evidence="1">CHK185-1770</strain>
    </source>
</reference>
<evidence type="ECO:0000313" key="2">
    <source>
        <dbReference type="Proteomes" id="UP000826793"/>
    </source>
</evidence>
<dbReference type="EMBL" id="DWXG01000075">
    <property type="protein sequence ID" value="HJB98716.1"/>
    <property type="molecule type" value="Genomic_DNA"/>
</dbReference>
<dbReference type="Proteomes" id="UP000826793">
    <property type="component" value="Unassembled WGS sequence"/>
</dbReference>